<gene>
    <name evidence="1" type="ORF">CHARACLAT_000295</name>
</gene>
<name>A0ABU7CJA0_9TELE</name>
<protein>
    <submittedName>
        <fullName evidence="1">Uncharacterized protein</fullName>
    </submittedName>
</protein>
<proteinExistence type="predicted"/>
<accession>A0ABU7CJA0</accession>
<dbReference type="Proteomes" id="UP001352852">
    <property type="component" value="Unassembled WGS sequence"/>
</dbReference>
<dbReference type="EMBL" id="JAHUTJ010000009">
    <property type="protein sequence ID" value="MED6263042.1"/>
    <property type="molecule type" value="Genomic_DNA"/>
</dbReference>
<comment type="caution">
    <text evidence="1">The sequence shown here is derived from an EMBL/GenBank/DDBJ whole genome shotgun (WGS) entry which is preliminary data.</text>
</comment>
<reference evidence="1 2" key="1">
    <citation type="submission" date="2021-06" db="EMBL/GenBank/DDBJ databases">
        <authorList>
            <person name="Palmer J.M."/>
        </authorList>
    </citation>
    <scope>NUCLEOTIDE SEQUENCE [LARGE SCALE GENOMIC DNA]</scope>
    <source>
        <strain evidence="1 2">CL_MEX2019</strain>
        <tissue evidence="1">Muscle</tissue>
    </source>
</reference>
<evidence type="ECO:0000313" key="1">
    <source>
        <dbReference type="EMBL" id="MED6263042.1"/>
    </source>
</evidence>
<keyword evidence="2" id="KW-1185">Reference proteome</keyword>
<organism evidence="1 2">
    <name type="scientific">Characodon lateralis</name>
    <dbReference type="NCBI Taxonomy" id="208331"/>
    <lineage>
        <taxon>Eukaryota</taxon>
        <taxon>Metazoa</taxon>
        <taxon>Chordata</taxon>
        <taxon>Craniata</taxon>
        <taxon>Vertebrata</taxon>
        <taxon>Euteleostomi</taxon>
        <taxon>Actinopterygii</taxon>
        <taxon>Neopterygii</taxon>
        <taxon>Teleostei</taxon>
        <taxon>Neoteleostei</taxon>
        <taxon>Acanthomorphata</taxon>
        <taxon>Ovalentaria</taxon>
        <taxon>Atherinomorphae</taxon>
        <taxon>Cyprinodontiformes</taxon>
        <taxon>Goodeidae</taxon>
        <taxon>Characodon</taxon>
    </lineage>
</organism>
<evidence type="ECO:0000313" key="2">
    <source>
        <dbReference type="Proteomes" id="UP001352852"/>
    </source>
</evidence>
<sequence>MRTTTPVCRDSPTTSSDLRYSGRISSIPEGLAQWSFLNTSVTLALMMNESNGESPVSASTRETMTAGLGRYLKKVWHQELHYLIMSPIEVSSSLPYCKQCWQSAAFLSVGGTRFVRIALRPTESPSPWPHQTLPRPEFLPLLPPGPQHIWHHGTCQLPQESHNPARPNRTFQLDSPTLTTGIYHQVGGLLPQHAQQILWPQLRAAASTIEVQNMFHLNSMSLASPGIWEKLSQRWKLNTSVTEGSTRHSQQTLNISLCMPSLSSFLFQRIQIKL</sequence>